<evidence type="ECO:0000256" key="3">
    <source>
        <dbReference type="ARBA" id="ARBA00022793"/>
    </source>
</evidence>
<dbReference type="Gene3D" id="3.40.640.10">
    <property type="entry name" value="Type I PLP-dependent aspartate aminotransferase-like (Major domain)"/>
    <property type="match status" value="1"/>
</dbReference>
<dbReference type="STRING" id="1280837.A0A316V2V8"/>
<dbReference type="OrthoDB" id="2161780at2759"/>
<keyword evidence="10" id="KW-1185">Reference proteome</keyword>
<feature type="region of interest" description="Disordered" evidence="8">
    <location>
        <begin position="1"/>
        <end position="20"/>
    </location>
</feature>
<keyword evidence="5 7" id="KW-0456">Lyase</keyword>
<evidence type="ECO:0000256" key="5">
    <source>
        <dbReference type="ARBA" id="ARBA00023239"/>
    </source>
</evidence>
<dbReference type="SUPFAM" id="SSF53383">
    <property type="entry name" value="PLP-dependent transferases"/>
    <property type="match status" value="1"/>
</dbReference>
<keyword evidence="9" id="KW-0808">Transferase</keyword>
<keyword evidence="4 6" id="KW-0663">Pyridoxal phosphate</keyword>
<dbReference type="InParanoid" id="A0A316V2V8"/>
<dbReference type="GO" id="GO:0030170">
    <property type="term" value="F:pyridoxal phosphate binding"/>
    <property type="evidence" value="ECO:0007669"/>
    <property type="project" value="InterPro"/>
</dbReference>
<keyword evidence="3" id="KW-0210">Decarboxylase</keyword>
<dbReference type="Pfam" id="PF00282">
    <property type="entry name" value="Pyridoxal_deC"/>
    <property type="match status" value="1"/>
</dbReference>
<name>A0A316V2V8_9BASI</name>
<dbReference type="GeneID" id="37019768"/>
<dbReference type="AlphaFoldDB" id="A0A316V2V8"/>
<comment type="similarity">
    <text evidence="2 7">Belongs to the group II decarboxylase family.</text>
</comment>
<dbReference type="Proteomes" id="UP000245771">
    <property type="component" value="Unassembled WGS sequence"/>
</dbReference>
<evidence type="ECO:0000256" key="6">
    <source>
        <dbReference type="PIRSR" id="PIRSR602129-50"/>
    </source>
</evidence>
<evidence type="ECO:0000313" key="9">
    <source>
        <dbReference type="EMBL" id="PWN31860.1"/>
    </source>
</evidence>
<accession>A0A316V2V8</accession>
<evidence type="ECO:0000256" key="1">
    <source>
        <dbReference type="ARBA" id="ARBA00001933"/>
    </source>
</evidence>
<proteinExistence type="inferred from homology"/>
<gene>
    <name evidence="9" type="ORF">FA14DRAFT_158670</name>
</gene>
<dbReference type="GO" id="GO:0016740">
    <property type="term" value="F:transferase activity"/>
    <property type="evidence" value="ECO:0007669"/>
    <property type="project" value="UniProtKB-KW"/>
</dbReference>
<evidence type="ECO:0000256" key="8">
    <source>
        <dbReference type="SAM" id="MobiDB-lite"/>
    </source>
</evidence>
<dbReference type="InterPro" id="IPR002129">
    <property type="entry name" value="PyrdxlP-dep_de-COase"/>
</dbReference>
<protein>
    <submittedName>
        <fullName evidence="9">PLP-dependent transferase</fullName>
    </submittedName>
</protein>
<evidence type="ECO:0000256" key="4">
    <source>
        <dbReference type="ARBA" id="ARBA00022898"/>
    </source>
</evidence>
<dbReference type="InterPro" id="IPR015424">
    <property type="entry name" value="PyrdxlP-dep_Trfase"/>
</dbReference>
<dbReference type="PANTHER" id="PTHR45677:SF8">
    <property type="entry name" value="CYSTEINE SULFINIC ACID DECARBOXYLASE"/>
    <property type="match status" value="1"/>
</dbReference>
<sequence length="553" mass="60384">MTITNGQINGHASTSTSSPSEEVAYYLNETTKIIQAWIKKGENEDEPVSRFTSSKEMRQAVKLSLSDESCSNEKVLQSMASLLDNSVNPWTGRFVDKLYSTPMPIGIASEALLAAINANAHVISAAPMLCLAEETCVNGLTSLCGWNPTYADGMTMPGGSMSNTFAIQTAVNHSFPAFKNEGVVGVITELMGRRNRSAKASKPLIITGADSHYSLEKAALACGMGLNSVVKVPCDIYGNMDVDALDRILEGLYQDNEGKGEKAGFPFFVNATAGSTVTGSFDNLDQIANICDKYRSAYETPLWLHVDGSWGGPVLFSSRYRSRMAGIERCDSLTINPHKLLNIPHQCSFVLFRKGDVLENNALDAPYLFHANDGDVESDTAAKLEESEAALRRKNARHEGPAKVNFGCGRKGDALKLYIAWQSKGARYFGEHVERGIESANRIVQYIKTDSNLSKRLQLAQTESSGAPLFLQVCVRPALGANASVEERSKATQYVHNAIRQQRRFAVDFAPLGKGQGDFIRMVTHPFTSFEDLVSLVTQIADFGDDYMHLKGI</sequence>
<dbReference type="InterPro" id="IPR015421">
    <property type="entry name" value="PyrdxlP-dep_Trfase_major"/>
</dbReference>
<dbReference type="PANTHER" id="PTHR45677">
    <property type="entry name" value="GLUTAMATE DECARBOXYLASE-RELATED"/>
    <property type="match status" value="1"/>
</dbReference>
<reference evidence="9 10" key="1">
    <citation type="journal article" date="2018" name="Mol. Biol. Evol.">
        <title>Broad Genomic Sampling Reveals a Smut Pathogenic Ancestry of the Fungal Clade Ustilaginomycotina.</title>
        <authorList>
            <person name="Kijpornyongpan T."/>
            <person name="Mondo S.J."/>
            <person name="Barry K."/>
            <person name="Sandor L."/>
            <person name="Lee J."/>
            <person name="Lipzen A."/>
            <person name="Pangilinan J."/>
            <person name="LaButti K."/>
            <person name="Hainaut M."/>
            <person name="Henrissat B."/>
            <person name="Grigoriev I.V."/>
            <person name="Spatafora J.W."/>
            <person name="Aime M.C."/>
        </authorList>
    </citation>
    <scope>NUCLEOTIDE SEQUENCE [LARGE SCALE GENOMIC DNA]</scope>
    <source>
        <strain evidence="9 10">MCA 3882</strain>
    </source>
</reference>
<dbReference type="RefSeq" id="XP_025352162.1">
    <property type="nucleotide sequence ID" value="XM_025497987.1"/>
</dbReference>
<dbReference type="GO" id="GO:0005737">
    <property type="term" value="C:cytoplasm"/>
    <property type="evidence" value="ECO:0007669"/>
    <property type="project" value="TreeGrafter"/>
</dbReference>
<evidence type="ECO:0000256" key="7">
    <source>
        <dbReference type="RuleBase" id="RU000382"/>
    </source>
</evidence>
<evidence type="ECO:0000313" key="10">
    <source>
        <dbReference type="Proteomes" id="UP000245771"/>
    </source>
</evidence>
<evidence type="ECO:0000256" key="2">
    <source>
        <dbReference type="ARBA" id="ARBA00009533"/>
    </source>
</evidence>
<dbReference type="GO" id="GO:0019752">
    <property type="term" value="P:carboxylic acid metabolic process"/>
    <property type="evidence" value="ECO:0007669"/>
    <property type="project" value="InterPro"/>
</dbReference>
<dbReference type="GO" id="GO:0016831">
    <property type="term" value="F:carboxy-lyase activity"/>
    <property type="evidence" value="ECO:0007669"/>
    <property type="project" value="UniProtKB-KW"/>
</dbReference>
<organism evidence="9 10">
    <name type="scientific">Meira miltonrushii</name>
    <dbReference type="NCBI Taxonomy" id="1280837"/>
    <lineage>
        <taxon>Eukaryota</taxon>
        <taxon>Fungi</taxon>
        <taxon>Dikarya</taxon>
        <taxon>Basidiomycota</taxon>
        <taxon>Ustilaginomycotina</taxon>
        <taxon>Exobasidiomycetes</taxon>
        <taxon>Exobasidiales</taxon>
        <taxon>Brachybasidiaceae</taxon>
        <taxon>Meira</taxon>
    </lineage>
</organism>
<dbReference type="Gene3D" id="3.90.1150.170">
    <property type="match status" value="1"/>
</dbReference>
<comment type="cofactor">
    <cofactor evidence="1 6 7">
        <name>pyridoxal 5'-phosphate</name>
        <dbReference type="ChEBI" id="CHEBI:597326"/>
    </cofactor>
</comment>
<dbReference type="EMBL" id="KZ819607">
    <property type="protein sequence ID" value="PWN31860.1"/>
    <property type="molecule type" value="Genomic_DNA"/>
</dbReference>
<feature type="modified residue" description="N6-(pyridoxal phosphate)lysine" evidence="6">
    <location>
        <position position="339"/>
    </location>
</feature>